<evidence type="ECO:0000313" key="1">
    <source>
        <dbReference type="EMBL" id="THG36859.1"/>
    </source>
</evidence>
<evidence type="ECO:0000313" key="2">
    <source>
        <dbReference type="Proteomes" id="UP000308978"/>
    </source>
</evidence>
<dbReference type="RefSeq" id="WP_136434942.1">
    <property type="nucleotide sequence ID" value="NZ_SSTJ01000010.1"/>
</dbReference>
<name>A0A4S4G0C2_9ACTN</name>
<gene>
    <name evidence="1" type="ORF">E5986_08130</name>
</gene>
<sequence>MCRYCDFKDPTPLETHRTGCDRVGKKPMHARDDEVYGREGIWLGFIAANDLVGLPDRYEIVFWEAGVGYGSEINYCPMCGRDLRGGES</sequence>
<dbReference type="AlphaFoldDB" id="A0A4S4G0C2"/>
<comment type="caution">
    <text evidence="1">The sequence shown here is derived from an EMBL/GenBank/DDBJ whole genome shotgun (WGS) entry which is preliminary data.</text>
</comment>
<protein>
    <submittedName>
        <fullName evidence="1">Uncharacterized protein</fullName>
    </submittedName>
</protein>
<organism evidence="1 2">
    <name type="scientific">Adlercreutzia caecimuris</name>
    <dbReference type="NCBI Taxonomy" id="671266"/>
    <lineage>
        <taxon>Bacteria</taxon>
        <taxon>Bacillati</taxon>
        <taxon>Actinomycetota</taxon>
        <taxon>Coriobacteriia</taxon>
        <taxon>Eggerthellales</taxon>
        <taxon>Eggerthellaceae</taxon>
        <taxon>Adlercreutzia</taxon>
    </lineage>
</organism>
<dbReference type="EMBL" id="SSTJ01000010">
    <property type="protein sequence ID" value="THG36859.1"/>
    <property type="molecule type" value="Genomic_DNA"/>
</dbReference>
<proteinExistence type="predicted"/>
<dbReference type="Proteomes" id="UP000308978">
    <property type="component" value="Unassembled WGS sequence"/>
</dbReference>
<reference evidence="1 2" key="1">
    <citation type="submission" date="2019-04" db="EMBL/GenBank/DDBJ databases">
        <title>Microbes associate with the intestines of laboratory mice.</title>
        <authorList>
            <person name="Navarre W."/>
            <person name="Wong E."/>
            <person name="Huang K.C."/>
            <person name="Tropini C."/>
            <person name="Ng K."/>
            <person name="Yu B."/>
        </authorList>
    </citation>
    <scope>NUCLEOTIDE SEQUENCE [LARGE SCALE GENOMIC DNA]</scope>
    <source>
        <strain evidence="1 2">NM80_B27</strain>
    </source>
</reference>
<accession>A0A4S4G0C2</accession>